<dbReference type="NCBIfam" id="NF004723">
    <property type="entry name" value="PRK06067.1"/>
    <property type="match status" value="1"/>
</dbReference>
<sequence>MIAEIEKERKSILSSGNSEIDKKLGGGIPIGSLTLIEGENDTGKSVLSQQFTYGGLHQGHSVAYYTTENTIKSLLKQMESLSLDVSEFYAWGYLRVFPIHFEGVEWTHDQMKRILSLVANHIKTARENVVIIDSLTMFTTYSTEDDILEFLTRLKNFCDKGKTILITLHQHAFKEDTLVRIRSACDCHLFLRKEQVGDRYVNVIEVAKVRGARKTTGNIVSFQVRPGFGLKIMPLSEARA</sequence>
<evidence type="ECO:0000256" key="2">
    <source>
        <dbReference type="ARBA" id="ARBA00022840"/>
    </source>
</evidence>
<feature type="domain" description="KaiC-like" evidence="3">
    <location>
        <begin position="15"/>
        <end position="235"/>
    </location>
</feature>
<keyword evidence="1" id="KW-0547">Nucleotide-binding</keyword>
<dbReference type="SUPFAM" id="SSF52540">
    <property type="entry name" value="P-loop containing nucleoside triphosphate hydrolases"/>
    <property type="match status" value="1"/>
</dbReference>
<dbReference type="HOGENOM" id="CLU_094838_1_0_2"/>
<gene>
    <name evidence="4" type="ORF">Asulf_00848</name>
</gene>
<evidence type="ECO:0000313" key="5">
    <source>
        <dbReference type="Proteomes" id="UP000013307"/>
    </source>
</evidence>
<dbReference type="Proteomes" id="UP000013307">
    <property type="component" value="Chromosome"/>
</dbReference>
<keyword evidence="2" id="KW-0067">ATP-binding</keyword>
<dbReference type="EMBL" id="CP005290">
    <property type="protein sequence ID" value="AGK60856.1"/>
    <property type="molecule type" value="Genomic_DNA"/>
</dbReference>
<organism evidence="4 5">
    <name type="scientific">Archaeoglobus sulfaticallidus PM70-1</name>
    <dbReference type="NCBI Taxonomy" id="387631"/>
    <lineage>
        <taxon>Archaea</taxon>
        <taxon>Methanobacteriati</taxon>
        <taxon>Methanobacteriota</taxon>
        <taxon>Archaeoglobi</taxon>
        <taxon>Archaeoglobales</taxon>
        <taxon>Archaeoglobaceae</taxon>
        <taxon>Archaeoglobus</taxon>
    </lineage>
</organism>
<protein>
    <submittedName>
        <fullName evidence="4">Putative ATPases involved in biogenesis of archaeal flagella</fullName>
    </submittedName>
</protein>
<evidence type="ECO:0000313" key="4">
    <source>
        <dbReference type="EMBL" id="AGK60856.1"/>
    </source>
</evidence>
<dbReference type="PANTHER" id="PTHR43637">
    <property type="entry name" value="UPF0273 PROTEIN TM_0370"/>
    <property type="match status" value="1"/>
</dbReference>
<dbReference type="PRINTS" id="PR01874">
    <property type="entry name" value="DNAREPAIRADA"/>
</dbReference>
<dbReference type="InterPro" id="IPR027417">
    <property type="entry name" value="P-loop_NTPase"/>
</dbReference>
<dbReference type="GeneID" id="15392489"/>
<keyword evidence="4" id="KW-0969">Cilium</keyword>
<evidence type="ECO:0000256" key="1">
    <source>
        <dbReference type="ARBA" id="ARBA00022741"/>
    </source>
</evidence>
<dbReference type="eggNOG" id="arCOG04148">
    <property type="taxonomic scope" value="Archaea"/>
</dbReference>
<keyword evidence="4" id="KW-0966">Cell projection</keyword>
<keyword evidence="4" id="KW-0282">Flagellum</keyword>
<dbReference type="Gene3D" id="3.40.50.300">
    <property type="entry name" value="P-loop containing nucleotide triphosphate hydrolases"/>
    <property type="match status" value="1"/>
</dbReference>
<proteinExistence type="predicted"/>
<dbReference type="Pfam" id="PF06745">
    <property type="entry name" value="ATPase"/>
    <property type="match status" value="1"/>
</dbReference>
<name>N0BK27_9EURY</name>
<keyword evidence="5" id="KW-1185">Reference proteome</keyword>
<dbReference type="RefSeq" id="WP_015590454.1">
    <property type="nucleotide sequence ID" value="NC_021169.1"/>
</dbReference>
<dbReference type="PANTHER" id="PTHR43637:SF3">
    <property type="entry name" value="FLAGELLA-RELATED PROTEIN H-RELATED"/>
    <property type="match status" value="1"/>
</dbReference>
<reference evidence="4 5" key="1">
    <citation type="journal article" date="2013" name="Genome Announc.">
        <title>Complete Genome Sequence of the Thermophilic and Facultatively Chemolithoautotrophic Sulfate Reducer Archaeoglobus sulfaticallidus Strain PM70-1T.</title>
        <authorList>
            <person name="Stokke R."/>
            <person name="Hocking W.P."/>
            <person name="Steinsbu B.O."/>
            <person name="Steen I.H."/>
        </authorList>
    </citation>
    <scope>NUCLEOTIDE SEQUENCE [LARGE SCALE GENOMIC DNA]</scope>
    <source>
        <strain evidence="4">PM70-1</strain>
    </source>
</reference>
<dbReference type="STRING" id="387631.Asulf_00848"/>
<dbReference type="GO" id="GO:0005524">
    <property type="term" value="F:ATP binding"/>
    <property type="evidence" value="ECO:0007669"/>
    <property type="project" value="UniProtKB-KW"/>
</dbReference>
<dbReference type="AlphaFoldDB" id="N0BK27"/>
<evidence type="ECO:0000259" key="3">
    <source>
        <dbReference type="Pfam" id="PF06745"/>
    </source>
</evidence>
<dbReference type="KEGG" id="ast:Asulf_00848"/>
<accession>N0BK27</accession>
<dbReference type="InterPro" id="IPR014774">
    <property type="entry name" value="KaiC-like_dom"/>
</dbReference>